<accession>A0ABM4RZZ5</accession>
<organism evidence="3 4">
    <name type="scientific">Bos indicus</name>
    <name type="common">Zebu</name>
    <dbReference type="NCBI Taxonomy" id="9915"/>
    <lineage>
        <taxon>Eukaryota</taxon>
        <taxon>Metazoa</taxon>
        <taxon>Chordata</taxon>
        <taxon>Craniata</taxon>
        <taxon>Vertebrata</taxon>
        <taxon>Euteleostomi</taxon>
        <taxon>Mammalia</taxon>
        <taxon>Eutheria</taxon>
        <taxon>Laurasiatheria</taxon>
        <taxon>Artiodactyla</taxon>
        <taxon>Ruminantia</taxon>
        <taxon>Pecora</taxon>
        <taxon>Bovidae</taxon>
        <taxon>Bovinae</taxon>
        <taxon>Bos</taxon>
    </lineage>
</organism>
<dbReference type="Proteomes" id="UP001652663">
    <property type="component" value="Chromosome X"/>
</dbReference>
<evidence type="ECO:0000256" key="2">
    <source>
        <dbReference type="SAM" id="MobiDB-lite"/>
    </source>
</evidence>
<reference evidence="4" key="1">
    <citation type="submission" date="2025-08" db="UniProtKB">
        <authorList>
            <consortium name="RefSeq"/>
        </authorList>
    </citation>
    <scope>IDENTIFICATION</scope>
    <source>
        <tissue evidence="4">Blood</tissue>
    </source>
</reference>
<evidence type="ECO:0000313" key="3">
    <source>
        <dbReference type="Proteomes" id="UP001652663"/>
    </source>
</evidence>
<dbReference type="GeneID" id="139181490"/>
<gene>
    <name evidence="4" type="primary">LOC139181490</name>
</gene>
<dbReference type="PANTHER" id="PTHR31283">
    <property type="entry name" value="EKC/KEOPS COMPLEX SUBUNIT PCC1 FAMILY MEMBER"/>
    <property type="match status" value="1"/>
</dbReference>
<comment type="similarity">
    <text evidence="1">Belongs to the CTAG/PCC1 family.</text>
</comment>
<evidence type="ECO:0000256" key="1">
    <source>
        <dbReference type="ARBA" id="ARBA00007073"/>
    </source>
</evidence>
<sequence length="236" mass="24530">MKFQQGASIAREPAVIMGTNARWEPIEKQDQGWGRGFKMESDAHGGGASSPADEDPGAVEFATGTAQGSCSKPGGAGGQDDPRDPACPGYAVSRGVHGGARVLAGPRSPSAAGESGGTAGAIPQIPGPSHAPGPGEGTAPGAAVLSNRILQLSLSVPFSSHAEADLARHFLTTRTQLRGRIRKELYVNGRMMVLRLTAEDPGLLQNSIVFCLEQLSLVMRSLQDYGAPVSRHRRGV</sequence>
<dbReference type="Pfam" id="PF09341">
    <property type="entry name" value="Pcc1"/>
    <property type="match status" value="1"/>
</dbReference>
<dbReference type="Gene3D" id="3.30.310.50">
    <property type="entry name" value="Alpha-D-phosphohexomutase, C-terminal domain"/>
    <property type="match status" value="1"/>
</dbReference>
<proteinExistence type="inferred from homology"/>
<feature type="region of interest" description="Disordered" evidence="2">
    <location>
        <begin position="23"/>
        <end position="140"/>
    </location>
</feature>
<dbReference type="RefSeq" id="XP_070641118.1">
    <property type="nucleotide sequence ID" value="XM_070785017.1"/>
</dbReference>
<name>A0ABM4RZZ5_BOSIN</name>
<dbReference type="PANTHER" id="PTHR31283:SF5">
    <property type="entry name" value="EKC_KEOPS COMPLEX SUBUNIT LAGE3"/>
    <property type="match status" value="1"/>
</dbReference>
<protein>
    <submittedName>
        <fullName evidence="4">EKC/KEOPS complex subunit LAGE3-like</fullName>
    </submittedName>
</protein>
<keyword evidence="3" id="KW-1185">Reference proteome</keyword>
<dbReference type="InterPro" id="IPR015419">
    <property type="entry name" value="CTAG/Pcc1"/>
</dbReference>
<evidence type="ECO:0000313" key="4">
    <source>
        <dbReference type="RefSeq" id="XP_070641118.1"/>
    </source>
</evidence>